<gene>
    <name evidence="3" type="ORF">Q7A36_31760</name>
</gene>
<dbReference type="EMBL" id="JAUTWS010000064">
    <property type="protein sequence ID" value="MDO9712948.1"/>
    <property type="molecule type" value="Genomic_DNA"/>
</dbReference>
<dbReference type="SUPFAM" id="SSF53335">
    <property type="entry name" value="S-adenosyl-L-methionine-dependent methyltransferases"/>
    <property type="match status" value="1"/>
</dbReference>
<protein>
    <submittedName>
        <fullName evidence="3">Class I SAM-dependent methyltransferase</fullName>
        <ecNumber evidence="3">2.1.1.-</ecNumber>
    </submittedName>
</protein>
<dbReference type="InterPro" id="IPR041698">
    <property type="entry name" value="Methyltransf_25"/>
</dbReference>
<dbReference type="CDD" id="cd02440">
    <property type="entry name" value="AdoMet_MTases"/>
    <property type="match status" value="1"/>
</dbReference>
<dbReference type="GO" id="GO:0008168">
    <property type="term" value="F:methyltransferase activity"/>
    <property type="evidence" value="ECO:0007669"/>
    <property type="project" value="UniProtKB-KW"/>
</dbReference>
<dbReference type="RefSeq" id="WP_305107809.1">
    <property type="nucleotide sequence ID" value="NZ_JAUTWS010000064.1"/>
</dbReference>
<sequence length="513" mass="54575">MSGTAWGGGYVTDVRYGHGYFPEQSPPLLRAACLLNGVAWDVPDEGGHYLELGCGQGLGAVLVAAANPSWRVTAVDFAPAHIAGARALAREAGIGNVEFIEADLAGFAGTPACAALPEADIVTLHGVWSWVGPAVREGVVRLLASKLRAGGVAHVSYNALPGWQRLLGLQRVVRETGLRLADRSDRQALAGFEVAQALLAAEAGTLRGDPALARWLDIAAGLSPEYLAHEYMNAHWQPCWHAEVAGALAAAKLDWVGTATLPEAFPGFTMTAAQREIYERFSDPLARELVKDVCLGRTLRHDVYVRGARRLGEQARDDALRSLMLALCVPPARMRYEVEVGAGRAELSPDYYGPVVAALAEGPRSVADLLRLAPRRAGARENPAELVGVLAGTRQAMVLARPGAAPHPAALRLNRVVARRFGVREHLNRGAGLASTALGAAMPVTTACLFACANEVEGGAPDLEDWTENLGAGLDAEDRARLQEALRRAVDEDLPILRALACHSTWSRDPLEG</sequence>
<dbReference type="EC" id="2.1.1.-" evidence="3"/>
<feature type="domain" description="Methyltransferase" evidence="2">
    <location>
        <begin position="50"/>
        <end position="151"/>
    </location>
</feature>
<reference evidence="3 4" key="1">
    <citation type="submission" date="2023-08" db="EMBL/GenBank/DDBJ databases">
        <title>The draft genome sequence of Paracraurococcus sp. LOR1-02.</title>
        <authorList>
            <person name="Kingkaew E."/>
            <person name="Tanasupawat S."/>
        </authorList>
    </citation>
    <scope>NUCLEOTIDE SEQUENCE [LARGE SCALE GENOMIC DNA]</scope>
    <source>
        <strain evidence="3 4">LOR1-02</strain>
    </source>
</reference>
<comment type="caution">
    <text evidence="3">The sequence shown here is derived from an EMBL/GenBank/DDBJ whole genome shotgun (WGS) entry which is preliminary data.</text>
</comment>
<dbReference type="Pfam" id="PF10119">
    <property type="entry name" value="MethyTransf_Reg"/>
    <property type="match status" value="1"/>
</dbReference>
<evidence type="ECO:0000313" key="3">
    <source>
        <dbReference type="EMBL" id="MDO9712948.1"/>
    </source>
</evidence>
<dbReference type="Proteomes" id="UP001243009">
    <property type="component" value="Unassembled WGS sequence"/>
</dbReference>
<name>A0ABT9E9S4_9PROT</name>
<proteinExistence type="predicted"/>
<dbReference type="Pfam" id="PF13649">
    <property type="entry name" value="Methyltransf_25"/>
    <property type="match status" value="1"/>
</dbReference>
<feature type="domain" description="Methyltransferase regulatory" evidence="1">
    <location>
        <begin position="224"/>
        <end position="306"/>
    </location>
</feature>
<dbReference type="InterPro" id="IPR029063">
    <property type="entry name" value="SAM-dependent_MTases_sf"/>
</dbReference>
<evidence type="ECO:0000259" key="2">
    <source>
        <dbReference type="Pfam" id="PF13649"/>
    </source>
</evidence>
<dbReference type="InterPro" id="IPR018773">
    <property type="entry name" value="MeTrfase_reg_dom_prd"/>
</dbReference>
<dbReference type="GO" id="GO:0032259">
    <property type="term" value="P:methylation"/>
    <property type="evidence" value="ECO:0007669"/>
    <property type="project" value="UniProtKB-KW"/>
</dbReference>
<keyword evidence="3" id="KW-0489">Methyltransferase</keyword>
<evidence type="ECO:0000259" key="1">
    <source>
        <dbReference type="Pfam" id="PF10119"/>
    </source>
</evidence>
<organism evidence="3 4">
    <name type="scientific">Paracraurococcus lichenis</name>
    <dbReference type="NCBI Taxonomy" id="3064888"/>
    <lineage>
        <taxon>Bacteria</taxon>
        <taxon>Pseudomonadati</taxon>
        <taxon>Pseudomonadota</taxon>
        <taxon>Alphaproteobacteria</taxon>
        <taxon>Acetobacterales</taxon>
        <taxon>Roseomonadaceae</taxon>
        <taxon>Paracraurococcus</taxon>
    </lineage>
</organism>
<dbReference type="Gene3D" id="3.40.50.150">
    <property type="entry name" value="Vaccinia Virus protein VP39"/>
    <property type="match status" value="1"/>
</dbReference>
<accession>A0ABT9E9S4</accession>
<keyword evidence="4" id="KW-1185">Reference proteome</keyword>
<keyword evidence="3" id="KW-0808">Transferase</keyword>
<evidence type="ECO:0000313" key="4">
    <source>
        <dbReference type="Proteomes" id="UP001243009"/>
    </source>
</evidence>